<dbReference type="FunFam" id="1.20.1250.20:FF:000018">
    <property type="entry name" value="MFS transporter permease"/>
    <property type="match status" value="1"/>
</dbReference>
<reference evidence="8 9" key="1">
    <citation type="submission" date="2020-05" db="EMBL/GenBank/DDBJ databases">
        <title>Draft Genome Sequence of Ochrobactrum soli Isolated from Stable Fly Gut.</title>
        <authorList>
            <person name="Pileggi M.T."/>
            <person name="Vazhakkala L.J."/>
            <person name="Wong C.N."/>
        </authorList>
    </citation>
    <scope>NUCLEOTIDE SEQUENCE [LARGE SCALE GENOMIC DNA]</scope>
    <source>
        <strain evidence="8 9">MTP-C0764</strain>
    </source>
</reference>
<accession>A0A849KU70</accession>
<evidence type="ECO:0000259" key="7">
    <source>
        <dbReference type="PROSITE" id="PS50850"/>
    </source>
</evidence>
<dbReference type="AlphaFoldDB" id="A0A849KU70"/>
<dbReference type="InterPro" id="IPR020846">
    <property type="entry name" value="MFS_dom"/>
</dbReference>
<evidence type="ECO:0000313" key="8">
    <source>
        <dbReference type="EMBL" id="NNU61044.1"/>
    </source>
</evidence>
<dbReference type="Proteomes" id="UP000574931">
    <property type="component" value="Unassembled WGS sequence"/>
</dbReference>
<evidence type="ECO:0000256" key="2">
    <source>
        <dbReference type="ARBA" id="ARBA00022448"/>
    </source>
</evidence>
<evidence type="ECO:0000313" key="9">
    <source>
        <dbReference type="Proteomes" id="UP000574931"/>
    </source>
</evidence>
<keyword evidence="9" id="KW-1185">Reference proteome</keyword>
<dbReference type="PANTHER" id="PTHR43791">
    <property type="entry name" value="PERMEASE-RELATED"/>
    <property type="match status" value="1"/>
</dbReference>
<gene>
    <name evidence="8" type="ORF">HKX02_12385</name>
</gene>
<feature type="transmembrane region" description="Helical" evidence="6">
    <location>
        <begin position="42"/>
        <end position="63"/>
    </location>
</feature>
<feature type="transmembrane region" description="Helical" evidence="6">
    <location>
        <begin position="296"/>
        <end position="314"/>
    </location>
</feature>
<dbReference type="RefSeq" id="WP_121539359.1">
    <property type="nucleotide sequence ID" value="NZ_JABFCY010000007.1"/>
</dbReference>
<dbReference type="GO" id="GO:0016020">
    <property type="term" value="C:membrane"/>
    <property type="evidence" value="ECO:0007669"/>
    <property type="project" value="UniProtKB-SubCell"/>
</dbReference>
<keyword evidence="4 6" id="KW-1133">Transmembrane helix</keyword>
<feature type="transmembrane region" description="Helical" evidence="6">
    <location>
        <begin position="12"/>
        <end position="36"/>
    </location>
</feature>
<dbReference type="GO" id="GO:0022857">
    <property type="term" value="F:transmembrane transporter activity"/>
    <property type="evidence" value="ECO:0007669"/>
    <property type="project" value="InterPro"/>
</dbReference>
<sequence length="420" mass="45627">MDEHTARQVTRNIMPLLGISFFVSILDRVNVGFASLTMNADIGLSAAAYGFGAGIFFLGYFAFEIPSNLILQKVGARRWIARIMVTWGLLSMCMALVQGPYSFYAVRFLLGLAEAGFVPGVVYYMNQWYTKREIGRATAIFFAFGPIANAVGAPLSTALIEAFDWRWMFVIEGIPAIILGIVVFLRLPDRVEDAKFLNNSQKSVLRAQLQAEGNSAAKHASPLSALMDLPTLALAFQYFLILTTGYALNMWLPQIVRELGVQTSMVGWVVAVPYIAAALAIYFWSRYTKYTDDRLFYVLIPCALGALGFVIGALTTNPLISMFAFCCVAAGIYAGGSAYWALPRPAVSGAAAAAAIALANSLGNLGGFTGPYLFGIIRDTTGNYEYALFVAAAFLLSGGLMSFVNIRLARRREALIVAAR</sequence>
<feature type="domain" description="Major facilitator superfamily (MFS) profile" evidence="7">
    <location>
        <begin position="13"/>
        <end position="410"/>
    </location>
</feature>
<feature type="transmembrane region" description="Helical" evidence="6">
    <location>
        <begin position="165"/>
        <end position="185"/>
    </location>
</feature>
<evidence type="ECO:0000256" key="5">
    <source>
        <dbReference type="ARBA" id="ARBA00023136"/>
    </source>
</evidence>
<dbReference type="SUPFAM" id="SSF103473">
    <property type="entry name" value="MFS general substrate transporter"/>
    <property type="match status" value="1"/>
</dbReference>
<dbReference type="PROSITE" id="PS50850">
    <property type="entry name" value="MFS"/>
    <property type="match status" value="1"/>
</dbReference>
<keyword evidence="5 6" id="KW-0472">Membrane</keyword>
<evidence type="ECO:0000256" key="4">
    <source>
        <dbReference type="ARBA" id="ARBA00022989"/>
    </source>
</evidence>
<proteinExistence type="predicted"/>
<dbReference type="EMBL" id="JABFCY010000007">
    <property type="protein sequence ID" value="NNU61044.1"/>
    <property type="molecule type" value="Genomic_DNA"/>
</dbReference>
<evidence type="ECO:0000256" key="3">
    <source>
        <dbReference type="ARBA" id="ARBA00022692"/>
    </source>
</evidence>
<organism evidence="8 9">
    <name type="scientific">Ochrobactrum soli</name>
    <dbReference type="NCBI Taxonomy" id="2448455"/>
    <lineage>
        <taxon>Bacteria</taxon>
        <taxon>Pseudomonadati</taxon>
        <taxon>Pseudomonadota</taxon>
        <taxon>Alphaproteobacteria</taxon>
        <taxon>Hyphomicrobiales</taxon>
        <taxon>Brucellaceae</taxon>
        <taxon>Brucella/Ochrobactrum group</taxon>
        <taxon>Ochrobactrum</taxon>
    </lineage>
</organism>
<feature type="transmembrane region" description="Helical" evidence="6">
    <location>
        <begin position="137"/>
        <end position="159"/>
    </location>
</feature>
<keyword evidence="3 6" id="KW-0812">Transmembrane</keyword>
<protein>
    <submittedName>
        <fullName evidence="8">MFS transporter</fullName>
    </submittedName>
</protein>
<feature type="transmembrane region" description="Helical" evidence="6">
    <location>
        <begin position="265"/>
        <end position="284"/>
    </location>
</feature>
<dbReference type="InterPro" id="IPR011701">
    <property type="entry name" value="MFS"/>
</dbReference>
<feature type="transmembrane region" description="Helical" evidence="6">
    <location>
        <begin position="349"/>
        <end position="374"/>
    </location>
</feature>
<name>A0A849KU70_9HYPH</name>
<dbReference type="PANTHER" id="PTHR43791:SF36">
    <property type="entry name" value="TRANSPORTER, PUTATIVE (AFU_ORTHOLOGUE AFUA_6G08340)-RELATED"/>
    <property type="match status" value="1"/>
</dbReference>
<comment type="caution">
    <text evidence="8">The sequence shown here is derived from an EMBL/GenBank/DDBJ whole genome shotgun (WGS) entry which is preliminary data.</text>
</comment>
<dbReference type="InterPro" id="IPR036259">
    <property type="entry name" value="MFS_trans_sf"/>
</dbReference>
<feature type="transmembrane region" description="Helical" evidence="6">
    <location>
        <begin position="386"/>
        <end position="406"/>
    </location>
</feature>
<dbReference type="CDD" id="cd17319">
    <property type="entry name" value="MFS_ExuT_GudP_like"/>
    <property type="match status" value="1"/>
</dbReference>
<comment type="subcellular location">
    <subcellularLocation>
        <location evidence="1">Membrane</location>
        <topology evidence="1">Multi-pass membrane protein</topology>
    </subcellularLocation>
</comment>
<feature type="transmembrane region" description="Helical" evidence="6">
    <location>
        <begin position="79"/>
        <end position="97"/>
    </location>
</feature>
<feature type="transmembrane region" description="Helical" evidence="6">
    <location>
        <begin position="103"/>
        <end position="125"/>
    </location>
</feature>
<dbReference type="Pfam" id="PF07690">
    <property type="entry name" value="MFS_1"/>
    <property type="match status" value="1"/>
</dbReference>
<feature type="transmembrane region" description="Helical" evidence="6">
    <location>
        <begin position="232"/>
        <end position="253"/>
    </location>
</feature>
<evidence type="ECO:0000256" key="1">
    <source>
        <dbReference type="ARBA" id="ARBA00004141"/>
    </source>
</evidence>
<dbReference type="Gene3D" id="1.20.1250.20">
    <property type="entry name" value="MFS general substrate transporter like domains"/>
    <property type="match status" value="2"/>
</dbReference>
<keyword evidence="2" id="KW-0813">Transport</keyword>
<evidence type="ECO:0000256" key="6">
    <source>
        <dbReference type="SAM" id="Phobius"/>
    </source>
</evidence>
<feature type="transmembrane region" description="Helical" evidence="6">
    <location>
        <begin position="320"/>
        <end position="342"/>
    </location>
</feature>